<gene>
    <name evidence="4" type="ORF">C8N40_1178</name>
</gene>
<evidence type="ECO:0000313" key="4">
    <source>
        <dbReference type="EMBL" id="PTX10507.1"/>
    </source>
</evidence>
<evidence type="ECO:0000313" key="5">
    <source>
        <dbReference type="Proteomes" id="UP000244225"/>
    </source>
</evidence>
<dbReference type="PANTHER" id="PTHR37836:SF3">
    <property type="entry name" value="ENDOGLUCANASE"/>
    <property type="match status" value="1"/>
</dbReference>
<dbReference type="Gene3D" id="3.20.20.80">
    <property type="entry name" value="Glycosidases"/>
    <property type="match status" value="1"/>
</dbReference>
<comment type="caution">
    <text evidence="4">The sequence shown here is derived from an EMBL/GenBank/DDBJ whole genome shotgun (WGS) entry which is preliminary data.</text>
</comment>
<name>A0A2T5Y388_9BACT</name>
<feature type="region of interest" description="Disordered" evidence="1">
    <location>
        <begin position="416"/>
        <end position="445"/>
    </location>
</feature>
<evidence type="ECO:0000259" key="2">
    <source>
        <dbReference type="Pfam" id="PF12904"/>
    </source>
</evidence>
<dbReference type="InterPro" id="IPR017853">
    <property type="entry name" value="GH"/>
</dbReference>
<feature type="domain" description="Putative collagen-binding" evidence="2">
    <location>
        <begin position="361"/>
        <end position="452"/>
    </location>
</feature>
<feature type="domain" description="Apiosidase-like catalytic" evidence="3">
    <location>
        <begin position="34"/>
        <end position="358"/>
    </location>
</feature>
<evidence type="ECO:0000256" key="1">
    <source>
        <dbReference type="SAM" id="MobiDB-lite"/>
    </source>
</evidence>
<proteinExistence type="predicted"/>
<feature type="compositionally biased region" description="Polar residues" evidence="1">
    <location>
        <begin position="416"/>
        <end position="438"/>
    </location>
</feature>
<dbReference type="Proteomes" id="UP000244225">
    <property type="component" value="Unassembled WGS sequence"/>
</dbReference>
<dbReference type="Pfam" id="PF13204">
    <property type="entry name" value="Apiosidase"/>
    <property type="match status" value="1"/>
</dbReference>
<keyword evidence="5" id="KW-1185">Reference proteome</keyword>
<evidence type="ECO:0000259" key="3">
    <source>
        <dbReference type="Pfam" id="PF13204"/>
    </source>
</evidence>
<dbReference type="SUPFAM" id="SSF51445">
    <property type="entry name" value="(Trans)glycosidases"/>
    <property type="match status" value="1"/>
</dbReference>
<dbReference type="EMBL" id="QBKI01000017">
    <property type="protein sequence ID" value="PTX10507.1"/>
    <property type="molecule type" value="Genomic_DNA"/>
</dbReference>
<sequence length="456" mass="52232">MKLFFTIGMRRTFLFVLALLVPFFAVAQTDLRVSDNGRYLVYTNGEPFFYLGDTAWELFHRLDREDAIRYLSNRAGKGFTVIQAVVLAEHDGLRDPNAYGHTPLLNDDPTQPNEAYFEHVDFIVDKAAELGLHMALLPTWGDKLFKNKWGVGPEIFNLKNAYAYGRYIGSRYKDRKNIIWVIGGDRNPREDSEDVEVWRAMARGITEAVGGNDKALMTFHPQTASSRWFHEDEWLDFNMLQTSHCADTRVWDKVSHDYNLAMVKPTMDGEPMYEEIPVCFDLEKNGYADPNDIRRKAYLSLFAGAHGHTYGCNNIWQMYVPGRTRHIEATKPWYESLDLPGANAMTHVRKLMESRPMLDRVPDQSLLVGTASDNYKERVQATRGRDYAFIYTSSGLPFEVRLGKISGRKVQASWYNPRTGETTQGGKYKNSGTRTFTPPTHGDDQDWVLMLDDASR</sequence>
<dbReference type="Pfam" id="PF12904">
    <property type="entry name" value="Collagen_bind_2"/>
    <property type="match status" value="1"/>
</dbReference>
<dbReference type="InterPro" id="IPR024749">
    <property type="entry name" value="Collagen-bd_put"/>
</dbReference>
<dbReference type="PANTHER" id="PTHR37836">
    <property type="entry name" value="LMO1036 PROTEIN"/>
    <property type="match status" value="1"/>
</dbReference>
<organism evidence="4 5">
    <name type="scientific">Pontibacter mucosus</name>
    <dbReference type="NCBI Taxonomy" id="1649266"/>
    <lineage>
        <taxon>Bacteria</taxon>
        <taxon>Pseudomonadati</taxon>
        <taxon>Bacteroidota</taxon>
        <taxon>Cytophagia</taxon>
        <taxon>Cytophagales</taxon>
        <taxon>Hymenobacteraceae</taxon>
        <taxon>Pontibacter</taxon>
    </lineage>
</organism>
<dbReference type="InterPro" id="IPR025277">
    <property type="entry name" value="Apiosidase-like_cat_dom"/>
</dbReference>
<protein>
    <submittedName>
        <fullName evidence="4">Collagenase-like protein with putative collagen-binding domain</fullName>
    </submittedName>
</protein>
<accession>A0A2T5Y388</accession>
<dbReference type="AlphaFoldDB" id="A0A2T5Y388"/>
<reference evidence="4 5" key="1">
    <citation type="submission" date="2018-04" db="EMBL/GenBank/DDBJ databases">
        <title>Genomic Encyclopedia of Archaeal and Bacterial Type Strains, Phase II (KMG-II): from individual species to whole genera.</title>
        <authorList>
            <person name="Goeker M."/>
        </authorList>
    </citation>
    <scope>NUCLEOTIDE SEQUENCE [LARGE SCALE GENOMIC DNA]</scope>
    <source>
        <strain evidence="4 5">DSM 100162</strain>
    </source>
</reference>